<feature type="non-terminal residue" evidence="4">
    <location>
        <position position="163"/>
    </location>
</feature>
<feature type="domain" description="ABC transporter" evidence="3">
    <location>
        <begin position="138"/>
        <end position="162"/>
    </location>
</feature>
<protein>
    <recommendedName>
        <fullName evidence="3">ABC transporter domain-containing protein</fullName>
    </recommendedName>
</protein>
<keyword evidence="1" id="KW-0677">Repeat</keyword>
<dbReference type="GO" id="GO:0005524">
    <property type="term" value="F:ATP binding"/>
    <property type="evidence" value="ECO:0007669"/>
    <property type="project" value="InterPro"/>
</dbReference>
<dbReference type="EMBL" id="AUZX01001361">
    <property type="protein sequence ID" value="EQD79301.1"/>
    <property type="molecule type" value="Genomic_DNA"/>
</dbReference>
<organism evidence="4">
    <name type="scientific">mine drainage metagenome</name>
    <dbReference type="NCBI Taxonomy" id="410659"/>
    <lineage>
        <taxon>unclassified sequences</taxon>
        <taxon>metagenomes</taxon>
        <taxon>ecological metagenomes</taxon>
    </lineage>
</organism>
<dbReference type="Pfam" id="PF00005">
    <property type="entry name" value="ABC_tran"/>
    <property type="match status" value="1"/>
</dbReference>
<dbReference type="SUPFAM" id="SSF52540">
    <property type="entry name" value="P-loop containing nucleoside triphosphate hydrolases"/>
    <property type="match status" value="1"/>
</dbReference>
<dbReference type="InterPro" id="IPR027417">
    <property type="entry name" value="P-loop_NTPase"/>
</dbReference>
<evidence type="ECO:0000259" key="3">
    <source>
        <dbReference type="Pfam" id="PF00005"/>
    </source>
</evidence>
<evidence type="ECO:0000256" key="1">
    <source>
        <dbReference type="ARBA" id="ARBA00022737"/>
    </source>
</evidence>
<feature type="non-terminal residue" evidence="4">
    <location>
        <position position="1"/>
    </location>
</feature>
<comment type="caution">
    <text evidence="4">The sequence shown here is derived from an EMBL/GenBank/DDBJ whole genome shotgun (WGS) entry which is preliminary data.</text>
</comment>
<dbReference type="GO" id="GO:0016887">
    <property type="term" value="F:ATP hydrolysis activity"/>
    <property type="evidence" value="ECO:0007669"/>
    <property type="project" value="InterPro"/>
</dbReference>
<dbReference type="InterPro" id="IPR003439">
    <property type="entry name" value="ABC_transporter-like_ATP-bd"/>
</dbReference>
<reference evidence="4" key="1">
    <citation type="submission" date="2013-08" db="EMBL/GenBank/DDBJ databases">
        <authorList>
            <person name="Mendez C."/>
            <person name="Richter M."/>
            <person name="Ferrer M."/>
            <person name="Sanchez J."/>
        </authorList>
    </citation>
    <scope>NUCLEOTIDE SEQUENCE</scope>
</reference>
<keyword evidence="2" id="KW-0175">Coiled coil</keyword>
<name>T1C1E6_9ZZZZ</name>
<evidence type="ECO:0000256" key="2">
    <source>
        <dbReference type="SAM" id="Coils"/>
    </source>
</evidence>
<dbReference type="Gene3D" id="3.40.50.300">
    <property type="entry name" value="P-loop containing nucleotide triphosphate hydrolases"/>
    <property type="match status" value="1"/>
</dbReference>
<dbReference type="PANTHER" id="PTHR19211">
    <property type="entry name" value="ATP-BINDING TRANSPORT PROTEIN-RELATED"/>
    <property type="match status" value="1"/>
</dbReference>
<reference evidence="4" key="2">
    <citation type="journal article" date="2014" name="ISME J.">
        <title>Microbial stratification in low pH oxic and suboxic macroscopic growths along an acid mine drainage.</title>
        <authorList>
            <person name="Mendez-Garcia C."/>
            <person name="Mesa V."/>
            <person name="Sprenger R.R."/>
            <person name="Richter M."/>
            <person name="Diez M.S."/>
            <person name="Solano J."/>
            <person name="Bargiela R."/>
            <person name="Golyshina O.V."/>
            <person name="Manteca A."/>
            <person name="Ramos J.L."/>
            <person name="Gallego J.R."/>
            <person name="Llorente I."/>
            <person name="Martins Dos Santos V.A."/>
            <person name="Jensen O.N."/>
            <person name="Pelaez A.I."/>
            <person name="Sanchez J."/>
            <person name="Ferrer M."/>
        </authorList>
    </citation>
    <scope>NUCLEOTIDE SEQUENCE</scope>
</reference>
<dbReference type="InterPro" id="IPR050611">
    <property type="entry name" value="ABCF"/>
</dbReference>
<gene>
    <name evidence="4" type="ORF">B1A_01809</name>
</gene>
<sequence length="163" mass="18408">VNEIWEIDEQELGLIRYGLGYQGYVAQKRLQFGASVRLYQEQERRRQELERSARRLSLRATSYERLSTDSTARRKARKIARVASSQRVRVERELTGLGEPRPPARPRLLVKPAPEIHGTVITVSNCRIGFSGAASLIKSLTLRLRAGRRYGLVGPNGCGKSTF</sequence>
<evidence type="ECO:0000313" key="4">
    <source>
        <dbReference type="EMBL" id="EQD79301.1"/>
    </source>
</evidence>
<proteinExistence type="predicted"/>
<accession>T1C1E6</accession>
<dbReference type="AlphaFoldDB" id="T1C1E6"/>
<feature type="coiled-coil region" evidence="2">
    <location>
        <begin position="39"/>
        <end position="66"/>
    </location>
</feature>
<dbReference type="PANTHER" id="PTHR19211:SF14">
    <property type="entry name" value="ATP-BINDING CASSETTE SUB-FAMILY F MEMBER 1"/>
    <property type="match status" value="1"/>
</dbReference>